<dbReference type="InterPro" id="IPR003598">
    <property type="entry name" value="Ig_sub2"/>
</dbReference>
<dbReference type="AlphaFoldDB" id="A0AAV6GXM2"/>
<feature type="domain" description="Ig-like" evidence="2">
    <location>
        <begin position="1"/>
        <end position="84"/>
    </location>
</feature>
<reference evidence="3" key="1">
    <citation type="submission" date="2020-10" db="EMBL/GenBank/DDBJ databases">
        <title>Chromosome-scale genome assembly of the Allis shad, Alosa alosa.</title>
        <authorList>
            <person name="Margot Z."/>
            <person name="Christophe K."/>
            <person name="Cabau C."/>
            <person name="Louis A."/>
            <person name="Berthelot C."/>
            <person name="Parey E."/>
            <person name="Roest Crollius H."/>
            <person name="Montfort J."/>
            <person name="Robinson-Rechavi M."/>
            <person name="Bucao C."/>
            <person name="Bouchez O."/>
            <person name="Gislard M."/>
            <person name="Lluch J."/>
            <person name="Milhes M."/>
            <person name="Lampietro C."/>
            <person name="Lopez Roques C."/>
            <person name="Donnadieu C."/>
            <person name="Braasch I."/>
            <person name="Desvignes T."/>
            <person name="Postlethwait J."/>
            <person name="Bobe J."/>
            <person name="Guiguen Y."/>
        </authorList>
    </citation>
    <scope>NUCLEOTIDE SEQUENCE</scope>
    <source>
        <strain evidence="3">M-15738</strain>
        <tissue evidence="3">Blood</tissue>
    </source>
</reference>
<dbReference type="Gene3D" id="2.60.40.10">
    <property type="entry name" value="Immunoglobulins"/>
    <property type="match status" value="1"/>
</dbReference>
<organism evidence="3 4">
    <name type="scientific">Alosa alosa</name>
    <name type="common">allis shad</name>
    <dbReference type="NCBI Taxonomy" id="278164"/>
    <lineage>
        <taxon>Eukaryota</taxon>
        <taxon>Metazoa</taxon>
        <taxon>Chordata</taxon>
        <taxon>Craniata</taxon>
        <taxon>Vertebrata</taxon>
        <taxon>Euteleostomi</taxon>
        <taxon>Actinopterygii</taxon>
        <taxon>Neopterygii</taxon>
        <taxon>Teleostei</taxon>
        <taxon>Clupei</taxon>
        <taxon>Clupeiformes</taxon>
        <taxon>Clupeoidei</taxon>
        <taxon>Clupeidae</taxon>
        <taxon>Alosa</taxon>
    </lineage>
</organism>
<dbReference type="SMART" id="SM00409">
    <property type="entry name" value="IG"/>
    <property type="match status" value="1"/>
</dbReference>
<dbReference type="PROSITE" id="PS50835">
    <property type="entry name" value="IG_LIKE"/>
    <property type="match status" value="1"/>
</dbReference>
<dbReference type="Proteomes" id="UP000823561">
    <property type="component" value="Chromosome 7"/>
</dbReference>
<protein>
    <recommendedName>
        <fullName evidence="2">Ig-like domain-containing protein</fullName>
    </recommendedName>
</protein>
<dbReference type="InterPro" id="IPR036179">
    <property type="entry name" value="Ig-like_dom_sf"/>
</dbReference>
<keyword evidence="4" id="KW-1185">Reference proteome</keyword>
<dbReference type="PANTHER" id="PTHR46013:SF4">
    <property type="entry name" value="B-CELL RECEPTOR CD22-RELATED"/>
    <property type="match status" value="1"/>
</dbReference>
<dbReference type="SMART" id="SM00408">
    <property type="entry name" value="IGc2"/>
    <property type="match status" value="1"/>
</dbReference>
<dbReference type="InterPro" id="IPR007110">
    <property type="entry name" value="Ig-like_dom"/>
</dbReference>
<evidence type="ECO:0000313" key="3">
    <source>
        <dbReference type="EMBL" id="KAG5278271.1"/>
    </source>
</evidence>
<evidence type="ECO:0000259" key="2">
    <source>
        <dbReference type="PROSITE" id="PS50835"/>
    </source>
</evidence>
<name>A0AAV6GXM2_9TELE</name>
<dbReference type="SUPFAM" id="SSF48726">
    <property type="entry name" value="Immunoglobulin"/>
    <property type="match status" value="1"/>
</dbReference>
<accession>A0AAV6GXM2</accession>
<comment type="caution">
    <text evidence="3">The sequence shown here is derived from an EMBL/GenBank/DDBJ whole genome shotgun (WGS) entry which is preliminary data.</text>
</comment>
<feature type="compositionally biased region" description="Basic and acidic residues" evidence="1">
    <location>
        <begin position="118"/>
        <end position="130"/>
    </location>
</feature>
<sequence>MTSASLNPSGDLQEGDSVTLTCSSDANPPVHNYTWYRKTGDETVLQGTGRMLNLTLNLVPGVDGLYYCEVQNKGHSDRVYGNVSTIPMVSGCGQGVPADHKDDEDDVQYTSVQFKPNKQREAPSQEEKVEYASVQFKPNKQREVPSQEERHP</sequence>
<dbReference type="InterPro" id="IPR013783">
    <property type="entry name" value="Ig-like_fold"/>
</dbReference>
<gene>
    <name evidence="3" type="ORF">AALO_G00097110</name>
</gene>
<feature type="region of interest" description="Disordered" evidence="1">
    <location>
        <begin position="114"/>
        <end position="152"/>
    </location>
</feature>
<dbReference type="InterPro" id="IPR003599">
    <property type="entry name" value="Ig_sub"/>
</dbReference>
<proteinExistence type="predicted"/>
<evidence type="ECO:0000256" key="1">
    <source>
        <dbReference type="SAM" id="MobiDB-lite"/>
    </source>
</evidence>
<dbReference type="CDD" id="cd00096">
    <property type="entry name" value="Ig"/>
    <property type="match status" value="1"/>
</dbReference>
<evidence type="ECO:0000313" key="4">
    <source>
        <dbReference type="Proteomes" id="UP000823561"/>
    </source>
</evidence>
<feature type="region of interest" description="Disordered" evidence="1">
    <location>
        <begin position="1"/>
        <end position="24"/>
    </location>
</feature>
<dbReference type="PANTHER" id="PTHR46013">
    <property type="entry name" value="VASCULAR CELL ADHESION MOLECULE 1"/>
    <property type="match status" value="1"/>
</dbReference>
<dbReference type="EMBL" id="JADWDJ010000007">
    <property type="protein sequence ID" value="KAG5278271.1"/>
    <property type="molecule type" value="Genomic_DNA"/>
</dbReference>
<dbReference type="Pfam" id="PF13895">
    <property type="entry name" value="Ig_2"/>
    <property type="match status" value="1"/>
</dbReference>
<feature type="compositionally biased region" description="Basic and acidic residues" evidence="1">
    <location>
        <begin position="140"/>
        <end position="152"/>
    </location>
</feature>